<comment type="caution">
    <text evidence="2">The sequence shown here is derived from an EMBL/GenBank/DDBJ whole genome shotgun (WGS) entry which is preliminary data.</text>
</comment>
<gene>
    <name evidence="2" type="ORF">E2C01_084507</name>
</gene>
<proteinExistence type="predicted"/>
<feature type="region of interest" description="Disordered" evidence="1">
    <location>
        <begin position="1"/>
        <end position="21"/>
    </location>
</feature>
<evidence type="ECO:0000313" key="3">
    <source>
        <dbReference type="Proteomes" id="UP000324222"/>
    </source>
</evidence>
<evidence type="ECO:0000313" key="2">
    <source>
        <dbReference type="EMBL" id="MPC89554.1"/>
    </source>
</evidence>
<dbReference type="EMBL" id="VSRR010081396">
    <property type="protein sequence ID" value="MPC89554.1"/>
    <property type="molecule type" value="Genomic_DNA"/>
</dbReference>
<evidence type="ECO:0000256" key="1">
    <source>
        <dbReference type="SAM" id="MobiDB-lite"/>
    </source>
</evidence>
<sequence length="106" mass="10975">MTVRGGGGGGGGGGTREREGLGGEAEVRVGISVCNFFFLSSSTAAPSNVTAVFASPASPNTIQGTPQHVYRFTEGDKIDLRRCFINTSPLRQNTTGKAGLNHETTS</sequence>
<dbReference type="Proteomes" id="UP000324222">
    <property type="component" value="Unassembled WGS sequence"/>
</dbReference>
<accession>A0A5B7JAY0</accession>
<protein>
    <submittedName>
        <fullName evidence="2">Uncharacterized protein</fullName>
    </submittedName>
</protein>
<keyword evidence="3" id="KW-1185">Reference proteome</keyword>
<name>A0A5B7JAY0_PORTR</name>
<organism evidence="2 3">
    <name type="scientific">Portunus trituberculatus</name>
    <name type="common">Swimming crab</name>
    <name type="synonym">Neptunus trituberculatus</name>
    <dbReference type="NCBI Taxonomy" id="210409"/>
    <lineage>
        <taxon>Eukaryota</taxon>
        <taxon>Metazoa</taxon>
        <taxon>Ecdysozoa</taxon>
        <taxon>Arthropoda</taxon>
        <taxon>Crustacea</taxon>
        <taxon>Multicrustacea</taxon>
        <taxon>Malacostraca</taxon>
        <taxon>Eumalacostraca</taxon>
        <taxon>Eucarida</taxon>
        <taxon>Decapoda</taxon>
        <taxon>Pleocyemata</taxon>
        <taxon>Brachyura</taxon>
        <taxon>Eubrachyura</taxon>
        <taxon>Portunoidea</taxon>
        <taxon>Portunidae</taxon>
        <taxon>Portuninae</taxon>
        <taxon>Portunus</taxon>
    </lineage>
</organism>
<dbReference type="AlphaFoldDB" id="A0A5B7JAY0"/>
<feature type="compositionally biased region" description="Gly residues" evidence="1">
    <location>
        <begin position="1"/>
        <end position="14"/>
    </location>
</feature>
<reference evidence="2 3" key="1">
    <citation type="submission" date="2019-05" db="EMBL/GenBank/DDBJ databases">
        <title>Another draft genome of Portunus trituberculatus and its Hox gene families provides insights of decapod evolution.</title>
        <authorList>
            <person name="Jeong J.-H."/>
            <person name="Song I."/>
            <person name="Kim S."/>
            <person name="Choi T."/>
            <person name="Kim D."/>
            <person name="Ryu S."/>
            <person name="Kim W."/>
        </authorList>
    </citation>
    <scope>NUCLEOTIDE SEQUENCE [LARGE SCALE GENOMIC DNA]</scope>
    <source>
        <tissue evidence="2">Muscle</tissue>
    </source>
</reference>